<keyword evidence="1" id="KW-0472">Membrane</keyword>
<dbReference type="OrthoDB" id="6239677at2759"/>
<dbReference type="CDD" id="cd03127">
    <property type="entry name" value="tetraspanin_LEL"/>
    <property type="match status" value="1"/>
</dbReference>
<gene>
    <name evidence="3" type="primary">LOC117567275</name>
</gene>
<accession>A0A6P8WJ23</accession>
<keyword evidence="1" id="KW-1133">Transmembrane helix</keyword>
<dbReference type="RefSeq" id="XP_034103029.1">
    <property type="nucleotide sequence ID" value="XM_034247138.2"/>
</dbReference>
<dbReference type="AlphaFoldDB" id="A0A6P8WJ23"/>
<evidence type="ECO:0000313" key="3">
    <source>
        <dbReference type="RefSeq" id="XP_034103029.1"/>
    </source>
</evidence>
<keyword evidence="2" id="KW-1185">Reference proteome</keyword>
<proteinExistence type="predicted"/>
<sequence>MCFRTDWECSKQQLSWTCLMLNIVIVYLIVGVLFQHAYVLIKLGPNYEFASLFTMLSWIEGICSLVLLVDTIFVMCGTGNLFLVSIILGFLLNSVLLISGSFSIIAYTDAYVVVRGFFSERLYYYETTHECCGINGPQDYGVPISNDTIPLSCYKYRKALPKNLYERGCLYAAYDSWFWFIFSNCYWFAFVLMIVDIVCHFKLRQRL</sequence>
<organism evidence="2 3">
    <name type="scientific">Drosophila albomicans</name>
    <name type="common">Fruit fly</name>
    <dbReference type="NCBI Taxonomy" id="7291"/>
    <lineage>
        <taxon>Eukaryota</taxon>
        <taxon>Metazoa</taxon>
        <taxon>Ecdysozoa</taxon>
        <taxon>Arthropoda</taxon>
        <taxon>Hexapoda</taxon>
        <taxon>Insecta</taxon>
        <taxon>Pterygota</taxon>
        <taxon>Neoptera</taxon>
        <taxon>Endopterygota</taxon>
        <taxon>Diptera</taxon>
        <taxon>Brachycera</taxon>
        <taxon>Muscomorpha</taxon>
        <taxon>Ephydroidea</taxon>
        <taxon>Drosophilidae</taxon>
        <taxon>Drosophila</taxon>
    </lineage>
</organism>
<dbReference type="SUPFAM" id="SSF48652">
    <property type="entry name" value="Tetraspanin"/>
    <property type="match status" value="1"/>
</dbReference>
<dbReference type="GeneID" id="117567275"/>
<feature type="transmembrane region" description="Helical" evidence="1">
    <location>
        <begin position="81"/>
        <end position="107"/>
    </location>
</feature>
<protein>
    <submittedName>
        <fullName evidence="3">Uncharacterized protein LOC117567275 isoform X1</fullName>
    </submittedName>
</protein>
<dbReference type="InterPro" id="IPR008952">
    <property type="entry name" value="Tetraspanin_EC2_sf"/>
</dbReference>
<dbReference type="Gene3D" id="1.10.1450.10">
    <property type="entry name" value="Tetraspanin"/>
    <property type="match status" value="1"/>
</dbReference>
<reference evidence="3" key="1">
    <citation type="submission" date="2025-08" db="UniProtKB">
        <authorList>
            <consortium name="RefSeq"/>
        </authorList>
    </citation>
    <scope>IDENTIFICATION</scope>
    <source>
        <strain evidence="3">15112-1751.03</strain>
        <tissue evidence="3">Whole Adult</tissue>
    </source>
</reference>
<evidence type="ECO:0000313" key="2">
    <source>
        <dbReference type="Proteomes" id="UP000515160"/>
    </source>
</evidence>
<feature type="transmembrane region" description="Helical" evidence="1">
    <location>
        <begin position="49"/>
        <end position="69"/>
    </location>
</feature>
<dbReference type="Proteomes" id="UP000515160">
    <property type="component" value="Chromosome 3"/>
</dbReference>
<feature type="transmembrane region" description="Helical" evidence="1">
    <location>
        <begin position="177"/>
        <end position="199"/>
    </location>
</feature>
<feature type="transmembrane region" description="Helical" evidence="1">
    <location>
        <begin position="14"/>
        <end position="37"/>
    </location>
</feature>
<keyword evidence="1" id="KW-0812">Transmembrane</keyword>
<evidence type="ECO:0000256" key="1">
    <source>
        <dbReference type="SAM" id="Phobius"/>
    </source>
</evidence>
<dbReference type="GO" id="GO:0016020">
    <property type="term" value="C:membrane"/>
    <property type="evidence" value="ECO:0007669"/>
    <property type="project" value="InterPro"/>
</dbReference>
<name>A0A6P8WJ23_DROAB</name>